<protein>
    <submittedName>
        <fullName evidence="1">Uncharacterized protein</fullName>
    </submittedName>
</protein>
<sequence>MLPQMHELTDLFLQIVLKGFDGLTRHPAGAIRTAPEPVEGLSLDTHSIEAMHSIIL</sequence>
<accession>A0ABP8LMM8</accession>
<proteinExistence type="predicted"/>
<dbReference type="EMBL" id="BAABEY010000002">
    <property type="protein sequence ID" value="GAA4432631.1"/>
    <property type="molecule type" value="Genomic_DNA"/>
</dbReference>
<evidence type="ECO:0000313" key="2">
    <source>
        <dbReference type="Proteomes" id="UP001501508"/>
    </source>
</evidence>
<dbReference type="Proteomes" id="UP001501508">
    <property type="component" value="Unassembled WGS sequence"/>
</dbReference>
<keyword evidence="2" id="KW-1185">Reference proteome</keyword>
<comment type="caution">
    <text evidence="1">The sequence shown here is derived from an EMBL/GenBank/DDBJ whole genome shotgun (WGS) entry which is preliminary data.</text>
</comment>
<evidence type="ECO:0000313" key="1">
    <source>
        <dbReference type="EMBL" id="GAA4432631.1"/>
    </source>
</evidence>
<gene>
    <name evidence="1" type="ORF">GCM10023091_05040</name>
</gene>
<organism evidence="1 2">
    <name type="scientific">Ravibacter arvi</name>
    <dbReference type="NCBI Taxonomy" id="2051041"/>
    <lineage>
        <taxon>Bacteria</taxon>
        <taxon>Pseudomonadati</taxon>
        <taxon>Bacteroidota</taxon>
        <taxon>Cytophagia</taxon>
        <taxon>Cytophagales</taxon>
        <taxon>Spirosomataceae</taxon>
        <taxon>Ravibacter</taxon>
    </lineage>
</organism>
<name>A0ABP8LMM8_9BACT</name>
<reference evidence="2" key="1">
    <citation type="journal article" date="2019" name="Int. J. Syst. Evol. Microbiol.">
        <title>The Global Catalogue of Microorganisms (GCM) 10K type strain sequencing project: providing services to taxonomists for standard genome sequencing and annotation.</title>
        <authorList>
            <consortium name="The Broad Institute Genomics Platform"/>
            <consortium name="The Broad Institute Genome Sequencing Center for Infectious Disease"/>
            <person name="Wu L."/>
            <person name="Ma J."/>
        </authorList>
    </citation>
    <scope>NUCLEOTIDE SEQUENCE [LARGE SCALE GENOMIC DNA]</scope>
    <source>
        <strain evidence="2">JCM 31920</strain>
    </source>
</reference>